<proteinExistence type="predicted"/>
<evidence type="ECO:0000313" key="3">
    <source>
        <dbReference type="Proteomes" id="UP000295270"/>
    </source>
</evidence>
<dbReference type="AlphaFoldDB" id="A0A4Y7UFG3"/>
<sequence>MLKKGGLFLYVVSVISISVRANKHCIMFISVRQQINGIIIQVLQFKIKNFKLIFNFPLFTEFKS</sequence>
<protein>
    <submittedName>
        <fullName evidence="2">Uncharacterized protein</fullName>
    </submittedName>
</protein>
<evidence type="ECO:0000313" key="1">
    <source>
        <dbReference type="EMBL" id="TCN59908.1"/>
    </source>
</evidence>
<dbReference type="EMBL" id="QWDN01000002">
    <property type="protein sequence ID" value="TEB45157.1"/>
    <property type="molecule type" value="Genomic_DNA"/>
</dbReference>
<reference evidence="2 4" key="2">
    <citation type="journal article" date="2018" name="Syst. Appl. Microbiol.">
        <title>Flavobacterium circumlabens sp. nov. and Flavobacterium cupreum sp. nov., two psychrotrophic species isolated from Antarctic environmental samples.</title>
        <authorList>
            <person name="Kralova S."/>
            <person name="Busse H.J."/>
            <person name="Svec P."/>
            <person name="Maslanova I."/>
            <person name="Stankova E."/>
            <person name="Bartak M."/>
            <person name="Sedlacek I."/>
        </authorList>
    </citation>
    <scope>NUCLEOTIDE SEQUENCE [LARGE SCALE GENOMIC DNA]</scope>
    <source>
        <strain evidence="2 4">CCM 8828</strain>
    </source>
</reference>
<reference evidence="1 3" key="1">
    <citation type="journal article" date="2015" name="Stand. Genomic Sci.">
        <title>Genomic Encyclopedia of Bacterial and Archaeal Type Strains, Phase III: the genomes of soil and plant-associated and newly described type strains.</title>
        <authorList>
            <person name="Whitman W.B."/>
            <person name="Woyke T."/>
            <person name="Klenk H.P."/>
            <person name="Zhou Y."/>
            <person name="Lilburn T.G."/>
            <person name="Beck B.J."/>
            <person name="De Vos P."/>
            <person name="Vandamme P."/>
            <person name="Eisen J.A."/>
            <person name="Garrity G."/>
            <person name="Hugenholtz P."/>
            <person name="Kyrpides N.C."/>
        </authorList>
    </citation>
    <scope>NUCLEOTIDE SEQUENCE [LARGE SCALE GENOMIC DNA]</scope>
    <source>
        <strain evidence="1 3">P5626</strain>
    </source>
</reference>
<comment type="caution">
    <text evidence="2">The sequence shown here is derived from an EMBL/GenBank/DDBJ whole genome shotgun (WGS) entry which is preliminary data.</text>
</comment>
<accession>A0A4Y7UFG3</accession>
<keyword evidence="3" id="KW-1185">Reference proteome</keyword>
<gene>
    <name evidence="2" type="ORF">D0809_08270</name>
    <name evidence="1" type="ORF">EV142_102528</name>
</gene>
<evidence type="ECO:0000313" key="2">
    <source>
        <dbReference type="EMBL" id="TEB45157.1"/>
    </source>
</evidence>
<reference evidence="1" key="3">
    <citation type="submission" date="2019-03" db="EMBL/GenBank/DDBJ databases">
        <authorList>
            <person name="Whitman W."/>
            <person name="Huntemann M."/>
            <person name="Clum A."/>
            <person name="Pillay M."/>
            <person name="Palaniappan K."/>
            <person name="Varghese N."/>
            <person name="Mikhailova N."/>
            <person name="Stamatis D."/>
            <person name="Reddy T."/>
            <person name="Daum C."/>
            <person name="Shapiro N."/>
            <person name="Ivanova N."/>
            <person name="Kyrpides N."/>
            <person name="Woyke T."/>
        </authorList>
    </citation>
    <scope>NUCLEOTIDE SEQUENCE</scope>
    <source>
        <strain evidence="1">P5626</strain>
    </source>
</reference>
<evidence type="ECO:0000313" key="4">
    <source>
        <dbReference type="Proteomes" id="UP000298340"/>
    </source>
</evidence>
<dbReference type="Proteomes" id="UP000298340">
    <property type="component" value="Unassembled WGS sequence"/>
</dbReference>
<dbReference type="EMBL" id="SLWA01000002">
    <property type="protein sequence ID" value="TCN59908.1"/>
    <property type="molecule type" value="Genomic_DNA"/>
</dbReference>
<organism evidence="2 4">
    <name type="scientific">Flavobacterium circumlabens</name>
    <dbReference type="NCBI Taxonomy" id="2133765"/>
    <lineage>
        <taxon>Bacteria</taxon>
        <taxon>Pseudomonadati</taxon>
        <taxon>Bacteroidota</taxon>
        <taxon>Flavobacteriia</taxon>
        <taxon>Flavobacteriales</taxon>
        <taxon>Flavobacteriaceae</taxon>
        <taxon>Flavobacterium</taxon>
    </lineage>
</organism>
<dbReference type="Proteomes" id="UP000295270">
    <property type="component" value="Unassembled WGS sequence"/>
</dbReference>
<name>A0A4Y7UFG3_9FLAO</name>